<dbReference type="PANTHER" id="PTHR12532">
    <property type="entry name" value="TRANSLATIONAL ACTIVATOR OF CYTOCHROME C OXIDASE 1"/>
    <property type="match status" value="1"/>
</dbReference>
<feature type="domain" description="TACO1/YebC-like second and third" evidence="3">
    <location>
        <begin position="110"/>
        <end position="273"/>
    </location>
</feature>
<protein>
    <recommendedName>
        <fullName evidence="7">YebC-like protein</fullName>
    </recommendedName>
</protein>
<proteinExistence type="inferred from homology"/>
<dbReference type="GO" id="GO:0005739">
    <property type="term" value="C:mitochondrion"/>
    <property type="evidence" value="ECO:0007669"/>
    <property type="project" value="TreeGrafter"/>
</dbReference>
<dbReference type="InterPro" id="IPR029072">
    <property type="entry name" value="YebC-like"/>
</dbReference>
<dbReference type="Pfam" id="PF20772">
    <property type="entry name" value="TACO1_YebC_N"/>
    <property type="match status" value="1"/>
</dbReference>
<comment type="similarity">
    <text evidence="1">Belongs to the TACO1 family.</text>
</comment>
<dbReference type="InterPro" id="IPR049083">
    <property type="entry name" value="TACO1_YebC_N"/>
</dbReference>
<dbReference type="InterPro" id="IPR017856">
    <property type="entry name" value="Integrase-like_N"/>
</dbReference>
<dbReference type="AlphaFoldDB" id="A0A4Y9ZY17"/>
<dbReference type="STRING" id="135208.A0A4Y9ZY17"/>
<dbReference type="InterPro" id="IPR002876">
    <property type="entry name" value="Transcrip_reg_TACO1-like"/>
</dbReference>
<evidence type="ECO:0008006" key="7">
    <source>
        <dbReference type="Google" id="ProtNLM"/>
    </source>
</evidence>
<organism evidence="5 6">
    <name type="scientific">Hericium alpestre</name>
    <dbReference type="NCBI Taxonomy" id="135208"/>
    <lineage>
        <taxon>Eukaryota</taxon>
        <taxon>Fungi</taxon>
        <taxon>Dikarya</taxon>
        <taxon>Basidiomycota</taxon>
        <taxon>Agaricomycotina</taxon>
        <taxon>Agaricomycetes</taxon>
        <taxon>Russulales</taxon>
        <taxon>Hericiaceae</taxon>
        <taxon>Hericium</taxon>
    </lineage>
</organism>
<dbReference type="InterPro" id="IPR026564">
    <property type="entry name" value="Transcrip_reg_TACO1-like_dom3"/>
</dbReference>
<dbReference type="Gene3D" id="3.30.70.980">
    <property type="match status" value="2"/>
</dbReference>
<keyword evidence="6" id="KW-1185">Reference proteome</keyword>
<dbReference type="InterPro" id="IPR048300">
    <property type="entry name" value="TACO1_YebC-like_2nd/3rd_dom"/>
</dbReference>
<dbReference type="OrthoDB" id="2017544at2759"/>
<gene>
    <name evidence="5" type="ORF">EWM64_g5191</name>
</gene>
<dbReference type="Gene3D" id="1.10.10.200">
    <property type="match status" value="1"/>
</dbReference>
<dbReference type="Pfam" id="PF01709">
    <property type="entry name" value="Transcrip_reg"/>
    <property type="match status" value="1"/>
</dbReference>
<feature type="region of interest" description="Disordered" evidence="2">
    <location>
        <begin position="24"/>
        <end position="46"/>
    </location>
</feature>
<accession>A0A4Y9ZY17</accession>
<evidence type="ECO:0000313" key="6">
    <source>
        <dbReference type="Proteomes" id="UP000298061"/>
    </source>
</evidence>
<evidence type="ECO:0000259" key="3">
    <source>
        <dbReference type="Pfam" id="PF01709"/>
    </source>
</evidence>
<evidence type="ECO:0000313" key="5">
    <source>
        <dbReference type="EMBL" id="TFY78821.1"/>
    </source>
</evidence>
<sequence length="279" mass="31035">MFSRALLRATARPFARPRAFSMSTPLASGHNKWSKIKQRKGATDAQKSQLYGRAARDIMVAVKSALPFFSVVLSWGVDAESAVGLRACPRRTLRLRSPRRRADRAGHQLVTYEVMAHGTVGMMIECLTDNGNRTIHRLREVFNRHNSRFATVGFMFERVGSVRVSIPHDETFDESQEKVVDTALGLADDFETEPPEDGAVEIEFRCKPQSLNALAEALRDPALPGEVQSVEIIWAPVEDSKVEAEDGGEMDEWVGSLLEDLQDVDDVWRVHTTVVSAAS</sequence>
<evidence type="ECO:0000259" key="4">
    <source>
        <dbReference type="Pfam" id="PF20772"/>
    </source>
</evidence>
<name>A0A4Y9ZY17_9AGAM</name>
<reference evidence="5 6" key="1">
    <citation type="submission" date="2019-02" db="EMBL/GenBank/DDBJ databases">
        <title>Genome sequencing of the rare red list fungi Hericium alpestre (H. flagellum).</title>
        <authorList>
            <person name="Buettner E."/>
            <person name="Kellner H."/>
        </authorList>
    </citation>
    <scope>NUCLEOTIDE SEQUENCE [LARGE SCALE GENOMIC DNA]</scope>
    <source>
        <strain evidence="5 6">DSM 108284</strain>
    </source>
</reference>
<comment type="caution">
    <text evidence="5">The sequence shown here is derived from an EMBL/GenBank/DDBJ whole genome shotgun (WGS) entry which is preliminary data.</text>
</comment>
<feature type="domain" description="TACO1/YebC-like N-terminal" evidence="4">
    <location>
        <begin position="31"/>
        <end position="64"/>
    </location>
</feature>
<dbReference type="Proteomes" id="UP000298061">
    <property type="component" value="Unassembled WGS sequence"/>
</dbReference>
<dbReference type="SUPFAM" id="SSF75625">
    <property type="entry name" value="YebC-like"/>
    <property type="match status" value="1"/>
</dbReference>
<evidence type="ECO:0000256" key="2">
    <source>
        <dbReference type="SAM" id="MobiDB-lite"/>
    </source>
</evidence>
<dbReference type="PANTHER" id="PTHR12532:SF0">
    <property type="entry name" value="TRANSLATIONAL ACTIVATOR OF CYTOCHROME C OXIDASE 1"/>
    <property type="match status" value="1"/>
</dbReference>
<evidence type="ECO:0000256" key="1">
    <source>
        <dbReference type="ARBA" id="ARBA00008724"/>
    </source>
</evidence>
<dbReference type="EMBL" id="SFCI01000610">
    <property type="protein sequence ID" value="TFY78821.1"/>
    <property type="molecule type" value="Genomic_DNA"/>
</dbReference>